<evidence type="ECO:0000256" key="1">
    <source>
        <dbReference type="ARBA" id="ARBA00022441"/>
    </source>
</evidence>
<reference evidence="4 5" key="1">
    <citation type="submission" date="2018-07" db="EMBL/GenBank/DDBJ databases">
        <title>Genome analysis of Runella aurantiaca.</title>
        <authorList>
            <person name="Yang X."/>
        </authorList>
    </citation>
    <scope>NUCLEOTIDE SEQUENCE [LARGE SCALE GENOMIC DNA]</scope>
    <source>
        <strain evidence="4 5">YX9</strain>
    </source>
</reference>
<feature type="compositionally biased region" description="Low complexity" evidence="3">
    <location>
        <begin position="44"/>
        <end position="58"/>
    </location>
</feature>
<feature type="region of interest" description="Disordered" evidence="3">
    <location>
        <begin position="38"/>
        <end position="66"/>
    </location>
</feature>
<dbReference type="AlphaFoldDB" id="A0A369IG37"/>
<protein>
    <recommendedName>
        <fullName evidence="6">Fibronectin type-III domain-containing protein</fullName>
    </recommendedName>
</protein>
<organism evidence="4 5">
    <name type="scientific">Runella aurantiaca</name>
    <dbReference type="NCBI Taxonomy" id="2282308"/>
    <lineage>
        <taxon>Bacteria</taxon>
        <taxon>Pseudomonadati</taxon>
        <taxon>Bacteroidota</taxon>
        <taxon>Cytophagia</taxon>
        <taxon>Cytophagales</taxon>
        <taxon>Spirosomataceae</taxon>
        <taxon>Runella</taxon>
    </lineage>
</organism>
<gene>
    <name evidence="4" type="ORF">DVG78_10425</name>
</gene>
<dbReference type="EMBL" id="QPIW01000006">
    <property type="protein sequence ID" value="RDB06234.1"/>
    <property type="molecule type" value="Genomic_DNA"/>
</dbReference>
<evidence type="ECO:0000313" key="5">
    <source>
        <dbReference type="Proteomes" id="UP000253141"/>
    </source>
</evidence>
<comment type="caution">
    <text evidence="4">The sequence shown here is derived from an EMBL/GenBank/DDBJ whole genome shotgun (WGS) entry which is preliminary data.</text>
</comment>
<name>A0A369IG37_9BACT</name>
<dbReference type="Gene3D" id="2.120.10.80">
    <property type="entry name" value="Kelch-type beta propeller"/>
    <property type="match status" value="1"/>
</dbReference>
<evidence type="ECO:0008006" key="6">
    <source>
        <dbReference type="Google" id="ProtNLM"/>
    </source>
</evidence>
<dbReference type="InterPro" id="IPR015915">
    <property type="entry name" value="Kelch-typ_b-propeller"/>
</dbReference>
<dbReference type="PANTHER" id="PTHR45632:SF3">
    <property type="entry name" value="KELCH-LIKE PROTEIN 32"/>
    <property type="match status" value="1"/>
</dbReference>
<accession>A0A369IG37</accession>
<keyword evidence="1" id="KW-0880">Kelch repeat</keyword>
<proteinExistence type="predicted"/>
<evidence type="ECO:0000313" key="4">
    <source>
        <dbReference type="EMBL" id="RDB06234.1"/>
    </source>
</evidence>
<dbReference type="SUPFAM" id="SSF117281">
    <property type="entry name" value="Kelch motif"/>
    <property type="match status" value="1"/>
</dbReference>
<keyword evidence="2" id="KW-0677">Repeat</keyword>
<evidence type="ECO:0000256" key="3">
    <source>
        <dbReference type="SAM" id="MobiDB-lite"/>
    </source>
</evidence>
<evidence type="ECO:0000256" key="2">
    <source>
        <dbReference type="ARBA" id="ARBA00022737"/>
    </source>
</evidence>
<dbReference type="Proteomes" id="UP000253141">
    <property type="component" value="Unassembled WGS sequence"/>
</dbReference>
<dbReference type="PANTHER" id="PTHR45632">
    <property type="entry name" value="LD33804P"/>
    <property type="match status" value="1"/>
</dbReference>
<keyword evidence="5" id="KW-1185">Reference proteome</keyword>
<sequence length="486" mass="52600">MELNQLNYSYKTMKKQLILSLSLFSLLAIILVNCKKKEDPAPSTPTTPTNPVTATAPTLDNAANATGSSDITATSVKVSSNLSANGGAAISQHGHVWSETNAAPTTADTKTELGATSGPFPLKFTSELKSLKANTTYNVRAYATNDKGTTYGTAVQVKTGAVAVTGEINGVWVERAKFPTNARSDYRLVSANNKLYLLCGGRTLDENYNIERYYDAYEYDPATDKWTEKAKAAITRSAIFFPQVKPLVSATGKIFFPSGVGPTPYDVKANIHEFDPVANKWTVKGALPTDFDPAGTVSFVINDKAYFVGHSSSKGFVKAVWEYDIPTDKWLKKGDFPGEAGSDGFGASYKGKGLAIGMGANIAPFTKTSWSYDPATDKWTTIGQPNVDYFQNIESILGFDSDKVVYYGNAPAKGFIRPQVLTFEPFKKKVPAQTTDIPLPQSCNSNMGMKILHVGQRTFAVMDEGGTKPTACEKETAGKLYELVKK</sequence>